<dbReference type="SUPFAM" id="SSF55729">
    <property type="entry name" value="Acyl-CoA N-acyltransferases (Nat)"/>
    <property type="match status" value="2"/>
</dbReference>
<dbReference type="EMBL" id="JAGSNF010000015">
    <property type="protein sequence ID" value="MBR7743893.1"/>
    <property type="molecule type" value="Genomic_DNA"/>
</dbReference>
<gene>
    <name evidence="2" type="ORF">KC207_11385</name>
</gene>
<evidence type="ECO:0000259" key="1">
    <source>
        <dbReference type="PROSITE" id="PS51186"/>
    </source>
</evidence>
<reference evidence="2" key="1">
    <citation type="submission" date="2021-04" db="EMBL/GenBank/DDBJ databases">
        <title>Phycicoccus avicenniae sp. nov., a novel endophytic actinomycetes isolated from branch of Avicennia mariana.</title>
        <authorList>
            <person name="Tuo L."/>
        </authorList>
    </citation>
    <scope>NUCLEOTIDE SEQUENCE</scope>
    <source>
        <strain evidence="2">BSK3Z-2</strain>
    </source>
</reference>
<protein>
    <submittedName>
        <fullName evidence="2">GNAT family N-acetyltransferase</fullName>
    </submittedName>
</protein>
<dbReference type="AlphaFoldDB" id="A0A941D8M2"/>
<dbReference type="Pfam" id="PF13302">
    <property type="entry name" value="Acetyltransf_3"/>
    <property type="match status" value="2"/>
</dbReference>
<feature type="domain" description="N-acetyltransferase" evidence="1">
    <location>
        <begin position="18"/>
        <end position="193"/>
    </location>
</feature>
<evidence type="ECO:0000313" key="3">
    <source>
        <dbReference type="Proteomes" id="UP000677016"/>
    </source>
</evidence>
<dbReference type="PANTHER" id="PTHR43792">
    <property type="entry name" value="GNAT FAMILY, PUTATIVE (AFU_ORTHOLOGUE AFUA_3G00765)-RELATED-RELATED"/>
    <property type="match status" value="1"/>
</dbReference>
<accession>A0A941D8M2</accession>
<proteinExistence type="predicted"/>
<dbReference type="GO" id="GO:0016747">
    <property type="term" value="F:acyltransferase activity, transferring groups other than amino-acyl groups"/>
    <property type="evidence" value="ECO:0007669"/>
    <property type="project" value="InterPro"/>
</dbReference>
<dbReference type="CDD" id="cd04301">
    <property type="entry name" value="NAT_SF"/>
    <property type="match status" value="1"/>
</dbReference>
<dbReference type="RefSeq" id="WP_211603146.1">
    <property type="nucleotide sequence ID" value="NZ_JAGSNF010000015.1"/>
</dbReference>
<name>A0A941D8M2_9MICO</name>
<dbReference type="Gene3D" id="3.40.630.30">
    <property type="match status" value="2"/>
</dbReference>
<evidence type="ECO:0000313" key="2">
    <source>
        <dbReference type="EMBL" id="MBR7743893.1"/>
    </source>
</evidence>
<dbReference type="Proteomes" id="UP000677016">
    <property type="component" value="Unassembled WGS sequence"/>
</dbReference>
<organism evidence="2 3">
    <name type="scientific">Phycicoccus avicenniae</name>
    <dbReference type="NCBI Taxonomy" id="2828860"/>
    <lineage>
        <taxon>Bacteria</taxon>
        <taxon>Bacillati</taxon>
        <taxon>Actinomycetota</taxon>
        <taxon>Actinomycetes</taxon>
        <taxon>Micrococcales</taxon>
        <taxon>Intrasporangiaceae</taxon>
        <taxon>Phycicoccus</taxon>
    </lineage>
</organism>
<sequence length="379" mass="41795">MNEAVFPGNVRELTDGHVRLRAHRASDVERIVAQSEDPESRYWTTVPRPYDEANAREWLAAIEASWNDPGGIRHWALAPADDPDRYLGTVDLRPQSSRDVAKIGFGLHPEARGQGYMAAAVRLACQWWFDGGGTRVHWEALRGNFASWRVVWACGFAHHGTLPGAHVDMDGGPAVDIWQASLAADDVMEARTPWLDPPVLRTDEAGGLVLRPWRDTDVEGLGARDQPAHHMPARGVLDVDTFPEWLMTRREKMATGTTLSWCVADAAEDRALGEALLFVHEGTLDDDTAEVGYQVLPAARRRGVATAATRLAVEHAFTPRSADGLGLRRLVAQTAEDNTGSNRVLESLGFEVWGRESAADLLPDGRTVEAVHWERLRDA</sequence>
<dbReference type="PROSITE" id="PS51186">
    <property type="entry name" value="GNAT"/>
    <property type="match status" value="2"/>
</dbReference>
<comment type="caution">
    <text evidence="2">The sequence shown here is derived from an EMBL/GenBank/DDBJ whole genome shotgun (WGS) entry which is preliminary data.</text>
</comment>
<feature type="domain" description="N-acetyltransferase" evidence="1">
    <location>
        <begin position="208"/>
        <end position="378"/>
    </location>
</feature>
<dbReference type="InterPro" id="IPR000182">
    <property type="entry name" value="GNAT_dom"/>
</dbReference>
<dbReference type="InterPro" id="IPR016181">
    <property type="entry name" value="Acyl_CoA_acyltransferase"/>
</dbReference>
<dbReference type="InterPro" id="IPR051531">
    <property type="entry name" value="N-acetyltransferase"/>
</dbReference>
<keyword evidence="3" id="KW-1185">Reference proteome</keyword>